<reference evidence="2" key="1">
    <citation type="submission" date="2015-06" db="EMBL/GenBank/DDBJ databases">
        <authorList>
            <person name="Nguyen H."/>
        </authorList>
    </citation>
    <scope>NUCLEOTIDE SEQUENCE</scope>
    <source>
        <strain evidence="2">DAOM 180753</strain>
    </source>
</reference>
<comment type="caution">
    <text evidence="2">The sequence shown here is derived from an EMBL/GenBank/DDBJ whole genome shotgun (WGS) entry which is preliminary data.</text>
</comment>
<organism evidence="2 3">
    <name type="scientific">Penicillium thymicola</name>
    <dbReference type="NCBI Taxonomy" id="293382"/>
    <lineage>
        <taxon>Eukaryota</taxon>
        <taxon>Fungi</taxon>
        <taxon>Dikarya</taxon>
        <taxon>Ascomycota</taxon>
        <taxon>Pezizomycotina</taxon>
        <taxon>Eurotiomycetes</taxon>
        <taxon>Eurotiomycetidae</taxon>
        <taxon>Eurotiales</taxon>
        <taxon>Aspergillaceae</taxon>
        <taxon>Penicillium</taxon>
    </lineage>
</organism>
<evidence type="ECO:0000313" key="2">
    <source>
        <dbReference type="EMBL" id="KAJ9491046.1"/>
    </source>
</evidence>
<dbReference type="AlphaFoldDB" id="A0AAI9TQ05"/>
<evidence type="ECO:0000313" key="3">
    <source>
        <dbReference type="Proteomes" id="UP001227192"/>
    </source>
</evidence>
<sequence length="75" mass="9043">MQQKHTSKKRKEIKILFQWVLSDKAKVGYSCYPPNPDRHKQKPVPSQLINKERKKEKKKKRKKKKKKKKKANTKS</sequence>
<keyword evidence="3" id="KW-1185">Reference proteome</keyword>
<reference evidence="2" key="2">
    <citation type="journal article" date="2016" name="Fungal Biol.">
        <title>Ochratoxin A production by Penicillium thymicola.</title>
        <authorList>
            <person name="Nguyen H.D.T."/>
            <person name="McMullin D.R."/>
            <person name="Ponomareva E."/>
            <person name="Riley R."/>
            <person name="Pomraning K.R."/>
            <person name="Baker S.E."/>
            <person name="Seifert K.A."/>
        </authorList>
    </citation>
    <scope>NUCLEOTIDE SEQUENCE</scope>
    <source>
        <strain evidence="2">DAOM 180753</strain>
    </source>
</reference>
<accession>A0AAI9TQ05</accession>
<dbReference type="Proteomes" id="UP001227192">
    <property type="component" value="Unassembled WGS sequence"/>
</dbReference>
<feature type="compositionally biased region" description="Basic residues" evidence="1">
    <location>
        <begin position="52"/>
        <end position="75"/>
    </location>
</feature>
<feature type="region of interest" description="Disordered" evidence="1">
    <location>
        <begin position="28"/>
        <end position="75"/>
    </location>
</feature>
<protein>
    <submittedName>
        <fullName evidence="2">Uncharacterized protein</fullName>
    </submittedName>
</protein>
<evidence type="ECO:0000256" key="1">
    <source>
        <dbReference type="SAM" id="MobiDB-lite"/>
    </source>
</evidence>
<gene>
    <name evidence="2" type="ORF">VN97_g2203</name>
</gene>
<name>A0AAI9TQ05_PENTH</name>
<dbReference type="EMBL" id="LACB01000041">
    <property type="protein sequence ID" value="KAJ9491046.1"/>
    <property type="molecule type" value="Genomic_DNA"/>
</dbReference>
<proteinExistence type="predicted"/>